<protein>
    <submittedName>
        <fullName evidence="3 4">Uncharacterized protein</fullName>
    </submittedName>
</protein>
<dbReference type="EnsemblMetazoa" id="ASIC020507-RA">
    <property type="protein sequence ID" value="ASIC020507-PA"/>
    <property type="gene ID" value="ASIC020507"/>
</dbReference>
<evidence type="ECO:0000313" key="3">
    <source>
        <dbReference type="EMBL" id="KFB52309.1"/>
    </source>
</evidence>
<feature type="signal peptide" evidence="2">
    <location>
        <begin position="1"/>
        <end position="17"/>
    </location>
</feature>
<reference evidence="3 5" key="1">
    <citation type="journal article" date="2014" name="BMC Genomics">
        <title>Genome sequence of Anopheles sinensis provides insight into genetics basis of mosquito competence for malaria parasites.</title>
        <authorList>
            <person name="Zhou D."/>
            <person name="Zhang D."/>
            <person name="Ding G."/>
            <person name="Shi L."/>
            <person name="Hou Q."/>
            <person name="Ye Y."/>
            <person name="Xu Y."/>
            <person name="Zhou H."/>
            <person name="Xiong C."/>
            <person name="Li S."/>
            <person name="Yu J."/>
            <person name="Hong S."/>
            <person name="Yu X."/>
            <person name="Zou P."/>
            <person name="Chen C."/>
            <person name="Chang X."/>
            <person name="Wang W."/>
            <person name="Lv Y."/>
            <person name="Sun Y."/>
            <person name="Ma L."/>
            <person name="Shen B."/>
            <person name="Zhu C."/>
        </authorList>
    </citation>
    <scope>NUCLEOTIDE SEQUENCE [LARGE SCALE GENOMIC DNA]</scope>
</reference>
<keyword evidence="5" id="KW-1185">Reference proteome</keyword>
<dbReference type="EMBL" id="KE525370">
    <property type="protein sequence ID" value="KFB52309.1"/>
    <property type="molecule type" value="Genomic_DNA"/>
</dbReference>
<feature type="region of interest" description="Disordered" evidence="1">
    <location>
        <begin position="93"/>
        <end position="125"/>
    </location>
</feature>
<proteinExistence type="predicted"/>
<evidence type="ECO:0000313" key="5">
    <source>
        <dbReference type="Proteomes" id="UP000030765"/>
    </source>
</evidence>
<gene>
    <name evidence="3" type="ORF">ZHAS_00020507</name>
</gene>
<organism evidence="3">
    <name type="scientific">Anopheles sinensis</name>
    <name type="common">Mosquito</name>
    <dbReference type="NCBI Taxonomy" id="74873"/>
    <lineage>
        <taxon>Eukaryota</taxon>
        <taxon>Metazoa</taxon>
        <taxon>Ecdysozoa</taxon>
        <taxon>Arthropoda</taxon>
        <taxon>Hexapoda</taxon>
        <taxon>Insecta</taxon>
        <taxon>Pterygota</taxon>
        <taxon>Neoptera</taxon>
        <taxon>Endopterygota</taxon>
        <taxon>Diptera</taxon>
        <taxon>Nematocera</taxon>
        <taxon>Culicoidea</taxon>
        <taxon>Culicidae</taxon>
        <taxon>Anophelinae</taxon>
        <taxon>Anopheles</taxon>
    </lineage>
</organism>
<dbReference type="EMBL" id="ATLV01025159">
    <property type="status" value="NOT_ANNOTATED_CDS"/>
    <property type="molecule type" value="Genomic_DNA"/>
</dbReference>
<name>A0A084WQ15_ANOSI</name>
<dbReference type="VEuPathDB" id="VectorBase:ASIC020507"/>
<feature type="chain" id="PRO_5001785032" evidence="2">
    <location>
        <begin position="18"/>
        <end position="125"/>
    </location>
</feature>
<accession>A0A084WQ15</accession>
<keyword evidence="2" id="KW-0732">Signal</keyword>
<evidence type="ECO:0000256" key="2">
    <source>
        <dbReference type="SAM" id="SignalP"/>
    </source>
</evidence>
<sequence length="125" mass="13832">MQLLLFVWHAEVTSIQSTDPQSIICNMRLEDAVQPAEDDDEMPPCWRNADQFCSQPRRLRGVVGEVFFRYPPGGNLFPSSSRTVIGDRLVGHSGNLRSGRTPFDGKSIMVQRSEGGSQPPADGNL</sequence>
<dbReference type="Proteomes" id="UP000030765">
    <property type="component" value="Unassembled WGS sequence"/>
</dbReference>
<reference evidence="4" key="2">
    <citation type="submission" date="2020-05" db="UniProtKB">
        <authorList>
            <consortium name="EnsemblMetazoa"/>
        </authorList>
    </citation>
    <scope>IDENTIFICATION</scope>
</reference>
<evidence type="ECO:0000256" key="1">
    <source>
        <dbReference type="SAM" id="MobiDB-lite"/>
    </source>
</evidence>
<dbReference type="AlphaFoldDB" id="A0A084WQ15"/>
<evidence type="ECO:0000313" key="4">
    <source>
        <dbReference type="EnsemblMetazoa" id="ASIC020507-PA"/>
    </source>
</evidence>